<accession>A0A383RTN5</accession>
<name>A0A383RTN5_9PSED</name>
<evidence type="ECO:0008006" key="4">
    <source>
        <dbReference type="Google" id="ProtNLM"/>
    </source>
</evidence>
<keyword evidence="3" id="KW-1185">Reference proteome</keyword>
<dbReference type="OrthoDB" id="6089555at2"/>
<dbReference type="NCBIfam" id="NF047650">
    <property type="entry name" value="lipo_NMCC_0638"/>
    <property type="match status" value="1"/>
</dbReference>
<evidence type="ECO:0000313" key="3">
    <source>
        <dbReference type="Proteomes" id="UP000263595"/>
    </source>
</evidence>
<dbReference type="RefSeq" id="WP_119141268.1">
    <property type="nucleotide sequence ID" value="NZ_CBCSFL010000017.1"/>
</dbReference>
<proteinExistence type="predicted"/>
<gene>
    <name evidence="2" type="ORF">CCOS865_02501</name>
</gene>
<feature type="signal peptide" evidence="1">
    <location>
        <begin position="1"/>
        <end position="20"/>
    </location>
</feature>
<sequence length="181" mass="19021">MFKFFVTLSMIAVSANVCLASEAEDQATAFAKIYAALCVQNVADLPALRDKLSAVPSLPPEKAAVFLAGNPGDAWPVPDKQGTFVLALPSNKNLCAVHARRASPEKAIKLFTGLVSNPPAPFSAVRVKDEQGEAGANGATHTVAYEWSVPDAKRKILFTLTTNASESAPLQALGSVAVISR</sequence>
<dbReference type="EMBL" id="UNOZ01000017">
    <property type="protein sequence ID" value="SYX90235.1"/>
    <property type="molecule type" value="Genomic_DNA"/>
</dbReference>
<reference evidence="3" key="1">
    <citation type="submission" date="2018-08" db="EMBL/GenBank/DDBJ databases">
        <authorList>
            <person name="Blom J."/>
        </authorList>
    </citation>
    <scope>NUCLEOTIDE SEQUENCE [LARGE SCALE GENOMIC DNA]</scope>
    <source>
        <strain evidence="3">CCOS 865</strain>
    </source>
</reference>
<evidence type="ECO:0000256" key="1">
    <source>
        <dbReference type="SAM" id="SignalP"/>
    </source>
</evidence>
<evidence type="ECO:0000313" key="2">
    <source>
        <dbReference type="EMBL" id="SYX90235.1"/>
    </source>
</evidence>
<dbReference type="AlphaFoldDB" id="A0A383RTN5"/>
<dbReference type="Proteomes" id="UP000263595">
    <property type="component" value="Unassembled WGS sequence"/>
</dbReference>
<feature type="chain" id="PRO_5016921805" description="Lipoprotein" evidence="1">
    <location>
        <begin position="21"/>
        <end position="181"/>
    </location>
</feature>
<organism evidence="2 3">
    <name type="scientific">Pseudomonas reidholzensis</name>
    <dbReference type="NCBI Taxonomy" id="1785162"/>
    <lineage>
        <taxon>Bacteria</taxon>
        <taxon>Pseudomonadati</taxon>
        <taxon>Pseudomonadota</taxon>
        <taxon>Gammaproteobacteria</taxon>
        <taxon>Pseudomonadales</taxon>
        <taxon>Pseudomonadaceae</taxon>
        <taxon>Pseudomonas</taxon>
    </lineage>
</organism>
<keyword evidence="1" id="KW-0732">Signal</keyword>
<protein>
    <recommendedName>
        <fullName evidence="4">Lipoprotein</fullName>
    </recommendedName>
</protein>